<keyword evidence="5" id="KW-1185">Reference proteome</keyword>
<feature type="coiled-coil region" evidence="1">
    <location>
        <begin position="361"/>
        <end position="430"/>
    </location>
</feature>
<dbReference type="PANTHER" id="PTHR47270:SF3">
    <property type="entry name" value="HYPOTETICAL PROTEIN"/>
    <property type="match status" value="1"/>
</dbReference>
<feature type="region of interest" description="Disordered" evidence="2">
    <location>
        <begin position="890"/>
        <end position="909"/>
    </location>
</feature>
<dbReference type="AlphaFoldDB" id="E9HCN7"/>
<dbReference type="Proteomes" id="UP000000305">
    <property type="component" value="Unassembled WGS sequence"/>
</dbReference>
<evidence type="ECO:0000313" key="4">
    <source>
        <dbReference type="EMBL" id="EFX70508.1"/>
    </source>
</evidence>
<accession>E9HCN7</accession>
<feature type="transmembrane region" description="Helical" evidence="3">
    <location>
        <begin position="7"/>
        <end position="24"/>
    </location>
</feature>
<keyword evidence="1" id="KW-0175">Coiled coil</keyword>
<keyword evidence="3" id="KW-0812">Transmembrane</keyword>
<feature type="coiled-coil region" evidence="1">
    <location>
        <begin position="238"/>
        <end position="265"/>
    </location>
</feature>
<evidence type="ECO:0000313" key="5">
    <source>
        <dbReference type="Proteomes" id="UP000000305"/>
    </source>
</evidence>
<protein>
    <submittedName>
        <fullName evidence="4">Uncharacterized protein</fullName>
    </submittedName>
</protein>
<reference evidence="4 5" key="1">
    <citation type="journal article" date="2011" name="Science">
        <title>The ecoresponsive genome of Daphnia pulex.</title>
        <authorList>
            <person name="Colbourne J.K."/>
            <person name="Pfrender M.E."/>
            <person name="Gilbert D."/>
            <person name="Thomas W.K."/>
            <person name="Tucker A."/>
            <person name="Oakley T.H."/>
            <person name="Tokishita S."/>
            <person name="Aerts A."/>
            <person name="Arnold G.J."/>
            <person name="Basu M.K."/>
            <person name="Bauer D.J."/>
            <person name="Caceres C.E."/>
            <person name="Carmel L."/>
            <person name="Casola C."/>
            <person name="Choi J.H."/>
            <person name="Detter J.C."/>
            <person name="Dong Q."/>
            <person name="Dusheyko S."/>
            <person name="Eads B.D."/>
            <person name="Frohlich T."/>
            <person name="Geiler-Samerotte K.A."/>
            <person name="Gerlach D."/>
            <person name="Hatcher P."/>
            <person name="Jogdeo S."/>
            <person name="Krijgsveld J."/>
            <person name="Kriventseva E.V."/>
            <person name="Kultz D."/>
            <person name="Laforsch C."/>
            <person name="Lindquist E."/>
            <person name="Lopez J."/>
            <person name="Manak J.R."/>
            <person name="Muller J."/>
            <person name="Pangilinan J."/>
            <person name="Patwardhan R.P."/>
            <person name="Pitluck S."/>
            <person name="Pritham E.J."/>
            <person name="Rechtsteiner A."/>
            <person name="Rho M."/>
            <person name="Rogozin I.B."/>
            <person name="Sakarya O."/>
            <person name="Salamov A."/>
            <person name="Schaack S."/>
            <person name="Shapiro H."/>
            <person name="Shiga Y."/>
            <person name="Skalitzky C."/>
            <person name="Smith Z."/>
            <person name="Souvorov A."/>
            <person name="Sung W."/>
            <person name="Tang Z."/>
            <person name="Tsuchiya D."/>
            <person name="Tu H."/>
            <person name="Vos H."/>
            <person name="Wang M."/>
            <person name="Wolf Y.I."/>
            <person name="Yamagata H."/>
            <person name="Yamada T."/>
            <person name="Ye Y."/>
            <person name="Shaw J.R."/>
            <person name="Andrews J."/>
            <person name="Crease T.J."/>
            <person name="Tang H."/>
            <person name="Lucas S.M."/>
            <person name="Robertson H.M."/>
            <person name="Bork P."/>
            <person name="Koonin E.V."/>
            <person name="Zdobnov E.M."/>
            <person name="Grigoriev I.V."/>
            <person name="Lynch M."/>
            <person name="Boore J.L."/>
        </authorList>
    </citation>
    <scope>NUCLEOTIDE SEQUENCE [LARGE SCALE GENOMIC DNA]</scope>
</reference>
<dbReference type="EMBL" id="GL732620">
    <property type="protein sequence ID" value="EFX70508.1"/>
    <property type="molecule type" value="Genomic_DNA"/>
</dbReference>
<feature type="coiled-coil region" evidence="1">
    <location>
        <begin position="715"/>
        <end position="742"/>
    </location>
</feature>
<dbReference type="PANTHER" id="PTHR47270">
    <property type="entry name" value="PROTEIN MLP1-LIKE"/>
    <property type="match status" value="1"/>
</dbReference>
<dbReference type="HOGENOM" id="CLU_012779_0_0_1"/>
<dbReference type="KEGG" id="dpx:DAPPUDRAFT_257001"/>
<feature type="coiled-coil region" evidence="1">
    <location>
        <begin position="459"/>
        <end position="486"/>
    </location>
</feature>
<gene>
    <name evidence="4" type="ORF">DAPPUDRAFT_257001</name>
</gene>
<keyword evidence="3" id="KW-1133">Transmembrane helix</keyword>
<evidence type="ECO:0000256" key="1">
    <source>
        <dbReference type="SAM" id="Coils"/>
    </source>
</evidence>
<dbReference type="STRING" id="6669.E9HCN7"/>
<dbReference type="FunCoup" id="E9HCN7">
    <property type="interactions" value="25"/>
</dbReference>
<evidence type="ECO:0000256" key="3">
    <source>
        <dbReference type="SAM" id="Phobius"/>
    </source>
</evidence>
<dbReference type="InParanoid" id="E9HCN7"/>
<feature type="coiled-coil region" evidence="1">
    <location>
        <begin position="638"/>
        <end position="672"/>
    </location>
</feature>
<name>E9HCN7_DAPPU</name>
<sequence>MVQVLNVVLAFIACIHAILDWIWFEMAEYFESDTETEIEPEFNPEPSQNRVPETNLMQKQCSQIRIITLPIMWKPDQVSALPDTVLPDTVLPDTTLPDAVLIPESFYSDEGLTALPECESVGRIFQNSEIEPESNPEPSQNRVPETNLMQKQCSQIRIILPLPIMWKPDQVSALPDSMSKLSMDENTEILSTVDQFPATTTVTEEYLRNLENDHQYLKNQIGIFQQSFQNFSAVVQDFEEMIQGKERLEEEVKFLKETVAEYESDKRNSHPQEKPDFDEMQLLKNDNSKLKSDLETSAAALSLKMEEIEQMTVTTYELNQKFKKTTLENDELIFKLATSRNMGPTFQSDFQKIGSKLTKEIAELRDQLTRKQNILDEREATLDQKVEELHKLQAELKLAQQKNLALTSLNGQLETELAELQSTTQVIQAEFRRMSVESDSTFLSAEEVRKLADERQVANDLLRSNLTQLKTELTALESQIGELKKEKAVQLGNASYESVSRRFQPLEKPDSNEIQLLKDDNSKLKSDLETSATELSLKLVEIQRLTAVTKELNQKLKKKMLKNDELILKLATLRSTASTSQDDFHKIETKLTKEITELKDLLTSQQKISEEKETILESTIQDNKVAGRKVKEIHKLELEQAQQKNLALTSLNEQLQTEFNEMKRRTEVIEAELRHVSEARDAAYVFVEKATKLAEGSAQLADKRKVENDLLVSNITQLKAELTASESQIDELKKQKADQLNASTEFQLRNELANLKADTTHLQNETLSELERIKDKNSVLNANLTSVKESLAEESAKTNELITRNLELASENSMLKSLNNDDLKKEAENCRMELDRMKQSVILGVPKFLLVLSSKQKTTKLAEEQVEALSEALAALQEAVVHTEDAAKATKTEQESISSQHATKTKTTPKTRTLIGKLLAKRKIEKLEQSEDGFANLLEITGLQMVERANDLQDQANIIKAKGKALKKQAKTRK</sequence>
<feature type="coiled-coil region" evidence="1">
    <location>
        <begin position="820"/>
        <end position="886"/>
    </location>
</feature>
<organism evidence="4 5">
    <name type="scientific">Daphnia pulex</name>
    <name type="common">Water flea</name>
    <dbReference type="NCBI Taxonomy" id="6669"/>
    <lineage>
        <taxon>Eukaryota</taxon>
        <taxon>Metazoa</taxon>
        <taxon>Ecdysozoa</taxon>
        <taxon>Arthropoda</taxon>
        <taxon>Crustacea</taxon>
        <taxon>Branchiopoda</taxon>
        <taxon>Diplostraca</taxon>
        <taxon>Cladocera</taxon>
        <taxon>Anomopoda</taxon>
        <taxon>Daphniidae</taxon>
        <taxon>Daphnia</taxon>
    </lineage>
</organism>
<dbReference type="PhylomeDB" id="E9HCN7"/>
<evidence type="ECO:0000256" key="2">
    <source>
        <dbReference type="SAM" id="MobiDB-lite"/>
    </source>
</evidence>
<proteinExistence type="predicted"/>
<keyword evidence="3" id="KW-0472">Membrane</keyword>